<accession>A0A1E5IFV8</accession>
<dbReference type="PANTHER" id="PTHR31876:SF26">
    <property type="entry name" value="PROTEIN LIKE COV 2"/>
    <property type="match status" value="1"/>
</dbReference>
<dbReference type="Pfam" id="PF04367">
    <property type="entry name" value="DUF502"/>
    <property type="match status" value="1"/>
</dbReference>
<dbReference type="PANTHER" id="PTHR31876">
    <property type="entry name" value="COV-LIKE PROTEIN 1"/>
    <property type="match status" value="1"/>
</dbReference>
<evidence type="ECO:0000313" key="2">
    <source>
        <dbReference type="EMBL" id="OEG69392.1"/>
    </source>
</evidence>
<protein>
    <recommendedName>
        <fullName evidence="4">DUF502 domain-containing protein</fullName>
    </recommendedName>
</protein>
<dbReference type="InterPro" id="IPR007462">
    <property type="entry name" value="COV1-like"/>
</dbReference>
<name>A0A1E5IFV8_ENDTX</name>
<sequence length="234" mass="26943">MGILFMENEKQNKKNLEEKFGVLIKKYVMTGLIVVIPLWLTFFVMKILFKWVSSFAFPVVNYFVANTYWVHIIARFSSFFISIISIVILGFTTNMVFGKSALNSVEKLIKKLPIFGTVHSAAKQFINFIFGKDGIEEFKKIIFVPYPNKGTYSVAFLTGEQLIRGEKYLCAFMPTTPNPTTGFLLLFKEKEVIYTDYTVEQAFQFVISVGVINMSKNNKKIKLNQEIEEIKNEL</sequence>
<reference evidence="2 3" key="1">
    <citation type="submission" date="2015-11" db="EMBL/GenBank/DDBJ databases">
        <title>Evidence for parallel genomic evolution in an endosymbiosis of termite gut flagellates.</title>
        <authorList>
            <person name="Zheng H."/>
        </authorList>
    </citation>
    <scope>NUCLEOTIDE SEQUENCE [LARGE SCALE GENOMIC DNA]</scope>
    <source>
        <strain evidence="2 3">CET450</strain>
    </source>
</reference>
<keyword evidence="3" id="KW-1185">Reference proteome</keyword>
<keyword evidence="1" id="KW-0812">Transmembrane</keyword>
<keyword evidence="1" id="KW-1133">Transmembrane helix</keyword>
<gene>
    <name evidence="2" type="ORF">ATZ36_09825</name>
</gene>
<evidence type="ECO:0000313" key="3">
    <source>
        <dbReference type="Proteomes" id="UP000095237"/>
    </source>
</evidence>
<organism evidence="2 3">
    <name type="scientific">Endomicrobium trichonymphae</name>
    <dbReference type="NCBI Taxonomy" id="1408204"/>
    <lineage>
        <taxon>Bacteria</taxon>
        <taxon>Pseudomonadati</taxon>
        <taxon>Elusimicrobiota</taxon>
        <taxon>Endomicrobiia</taxon>
        <taxon>Endomicrobiales</taxon>
        <taxon>Endomicrobiaceae</taxon>
        <taxon>Candidatus Endomicrobiellum</taxon>
    </lineage>
</organism>
<dbReference type="Proteomes" id="UP000095237">
    <property type="component" value="Unassembled WGS sequence"/>
</dbReference>
<evidence type="ECO:0000256" key="1">
    <source>
        <dbReference type="SAM" id="Phobius"/>
    </source>
</evidence>
<keyword evidence="1" id="KW-0472">Membrane</keyword>
<comment type="caution">
    <text evidence="2">The sequence shown here is derived from an EMBL/GenBank/DDBJ whole genome shotgun (WGS) entry which is preliminary data.</text>
</comment>
<dbReference type="AlphaFoldDB" id="A0A1E5IFV8"/>
<feature type="transmembrane region" description="Helical" evidence="1">
    <location>
        <begin position="68"/>
        <end position="91"/>
    </location>
</feature>
<feature type="transmembrane region" description="Helical" evidence="1">
    <location>
        <begin position="27"/>
        <end position="48"/>
    </location>
</feature>
<dbReference type="EMBL" id="LNVX01000736">
    <property type="protein sequence ID" value="OEG69392.1"/>
    <property type="molecule type" value="Genomic_DNA"/>
</dbReference>
<proteinExistence type="predicted"/>
<evidence type="ECO:0008006" key="4">
    <source>
        <dbReference type="Google" id="ProtNLM"/>
    </source>
</evidence>